<name>A0A7J9JSC3_9ROSI</name>
<reference evidence="1 2" key="1">
    <citation type="journal article" date="2019" name="Genome Biol. Evol.">
        <title>Insights into the evolution of the New World diploid cottons (Gossypium, subgenus Houzingenia) based on genome sequencing.</title>
        <authorList>
            <person name="Grover C.E."/>
            <person name="Arick M.A. 2nd"/>
            <person name="Thrash A."/>
            <person name="Conover J.L."/>
            <person name="Sanders W.S."/>
            <person name="Peterson D.G."/>
            <person name="Frelichowski J.E."/>
            <person name="Scheffler J.A."/>
            <person name="Scheffler B.E."/>
            <person name="Wendel J.F."/>
        </authorList>
    </citation>
    <scope>NUCLEOTIDE SEQUENCE [LARGE SCALE GENOMIC DNA]</scope>
    <source>
        <strain evidence="1">6</strain>
        <tissue evidence="1">Leaf</tissue>
    </source>
</reference>
<protein>
    <submittedName>
        <fullName evidence="1">Uncharacterized protein</fullName>
    </submittedName>
</protein>
<proteinExistence type="predicted"/>
<comment type="caution">
    <text evidence="1">The sequence shown here is derived from an EMBL/GenBank/DDBJ whole genome shotgun (WGS) entry which is preliminary data.</text>
</comment>
<evidence type="ECO:0000313" key="2">
    <source>
        <dbReference type="Proteomes" id="UP000593575"/>
    </source>
</evidence>
<accession>A0A7J9JSC3</accession>
<keyword evidence="2" id="KW-1185">Reference proteome</keyword>
<dbReference type="AlphaFoldDB" id="A0A7J9JSC3"/>
<dbReference type="EMBL" id="JABFAE010000009">
    <property type="protein sequence ID" value="MBA0837061.1"/>
    <property type="molecule type" value="Genomic_DNA"/>
</dbReference>
<dbReference type="Proteomes" id="UP000593575">
    <property type="component" value="Unassembled WGS sequence"/>
</dbReference>
<organism evidence="1 2">
    <name type="scientific">Gossypium armourianum</name>
    <dbReference type="NCBI Taxonomy" id="34283"/>
    <lineage>
        <taxon>Eukaryota</taxon>
        <taxon>Viridiplantae</taxon>
        <taxon>Streptophyta</taxon>
        <taxon>Embryophyta</taxon>
        <taxon>Tracheophyta</taxon>
        <taxon>Spermatophyta</taxon>
        <taxon>Magnoliopsida</taxon>
        <taxon>eudicotyledons</taxon>
        <taxon>Gunneridae</taxon>
        <taxon>Pentapetalae</taxon>
        <taxon>rosids</taxon>
        <taxon>malvids</taxon>
        <taxon>Malvales</taxon>
        <taxon>Malvaceae</taxon>
        <taxon>Malvoideae</taxon>
        <taxon>Gossypium</taxon>
    </lineage>
</organism>
<gene>
    <name evidence="1" type="ORF">Goarm_009245</name>
</gene>
<evidence type="ECO:0000313" key="1">
    <source>
        <dbReference type="EMBL" id="MBA0837061.1"/>
    </source>
</evidence>
<sequence length="38" mass="4442">MVLLSSFFQDLKDLFLLNLKPGMLVWVIQKKLNSFTTL</sequence>